<feature type="transmembrane region" description="Helical" evidence="1">
    <location>
        <begin position="6"/>
        <end position="25"/>
    </location>
</feature>
<accession>A0AAD5M202</accession>
<dbReference type="AlphaFoldDB" id="A0AAD5M202"/>
<feature type="transmembrane region" description="Helical" evidence="1">
    <location>
        <begin position="86"/>
        <end position="106"/>
    </location>
</feature>
<sequence length="113" mass="13142">MHLVSGTILLFYEFISTILITKTIIGIKKALHLSSYFCSREMRLLTVTIISSLLSVCELIYEFSYLPAIENSENRLLEWILNQFENYFLLFLTMNAYSILLLSKAVQHDIAQR</sequence>
<organism evidence="2 3">
    <name type="scientific">Parelaphostrongylus tenuis</name>
    <name type="common">Meningeal worm</name>
    <dbReference type="NCBI Taxonomy" id="148309"/>
    <lineage>
        <taxon>Eukaryota</taxon>
        <taxon>Metazoa</taxon>
        <taxon>Ecdysozoa</taxon>
        <taxon>Nematoda</taxon>
        <taxon>Chromadorea</taxon>
        <taxon>Rhabditida</taxon>
        <taxon>Rhabditina</taxon>
        <taxon>Rhabditomorpha</taxon>
        <taxon>Strongyloidea</taxon>
        <taxon>Metastrongylidae</taxon>
        <taxon>Parelaphostrongylus</taxon>
    </lineage>
</organism>
<feature type="transmembrane region" description="Helical" evidence="1">
    <location>
        <begin position="45"/>
        <end position="66"/>
    </location>
</feature>
<name>A0AAD5M202_PARTN</name>
<evidence type="ECO:0000313" key="2">
    <source>
        <dbReference type="EMBL" id="KAJ1350732.1"/>
    </source>
</evidence>
<dbReference type="EMBL" id="JAHQIW010000940">
    <property type="protein sequence ID" value="KAJ1350732.1"/>
    <property type="molecule type" value="Genomic_DNA"/>
</dbReference>
<keyword evidence="1" id="KW-0472">Membrane</keyword>
<evidence type="ECO:0000256" key="1">
    <source>
        <dbReference type="SAM" id="Phobius"/>
    </source>
</evidence>
<evidence type="ECO:0000313" key="3">
    <source>
        <dbReference type="Proteomes" id="UP001196413"/>
    </source>
</evidence>
<gene>
    <name evidence="2" type="ORF">KIN20_006601</name>
</gene>
<keyword evidence="1" id="KW-1133">Transmembrane helix</keyword>
<protein>
    <submittedName>
        <fullName evidence="2">Uncharacterized protein</fullName>
    </submittedName>
</protein>
<proteinExistence type="predicted"/>
<dbReference type="Proteomes" id="UP001196413">
    <property type="component" value="Unassembled WGS sequence"/>
</dbReference>
<comment type="caution">
    <text evidence="2">The sequence shown here is derived from an EMBL/GenBank/DDBJ whole genome shotgun (WGS) entry which is preliminary data.</text>
</comment>
<keyword evidence="3" id="KW-1185">Reference proteome</keyword>
<keyword evidence="1" id="KW-0812">Transmembrane</keyword>
<reference evidence="2" key="1">
    <citation type="submission" date="2021-06" db="EMBL/GenBank/DDBJ databases">
        <title>Parelaphostrongylus tenuis whole genome reference sequence.</title>
        <authorList>
            <person name="Garwood T.J."/>
            <person name="Larsen P.A."/>
            <person name="Fountain-Jones N.M."/>
            <person name="Garbe J.R."/>
            <person name="Macchietto M.G."/>
            <person name="Kania S.A."/>
            <person name="Gerhold R.W."/>
            <person name="Richards J.E."/>
            <person name="Wolf T.M."/>
        </authorList>
    </citation>
    <scope>NUCLEOTIDE SEQUENCE</scope>
    <source>
        <strain evidence="2">MNPRO001-30</strain>
        <tissue evidence="2">Meninges</tissue>
    </source>
</reference>